<protein>
    <recommendedName>
        <fullName evidence="2">Plasmid recombination enzyme</fullName>
    </recommendedName>
</protein>
<evidence type="ECO:0000313" key="1">
    <source>
        <dbReference type="EMBL" id="CRY96869.1"/>
    </source>
</evidence>
<dbReference type="AlphaFoldDB" id="A0A0H5Q628"/>
<reference evidence="1" key="2">
    <citation type="submission" date="2015-07" db="EMBL/GenBank/DDBJ databases">
        <title>Plasmids, circular viruses and viroids from rat gut.</title>
        <authorList>
            <person name="Jorgensen T.J."/>
            <person name="Hansen M.A."/>
            <person name="Xu Z."/>
            <person name="Tabak M.A."/>
            <person name="Sorensen S.J."/>
            <person name="Hansen L.H."/>
        </authorList>
    </citation>
    <scope>NUCLEOTIDE SEQUENCE</scope>
    <source>
        <plasmid evidence="1">pRGFK1317</plasmid>
    </source>
</reference>
<dbReference type="Gene3D" id="3.30.930.30">
    <property type="match status" value="1"/>
</dbReference>
<keyword evidence="1" id="KW-0614">Plasmid</keyword>
<dbReference type="CDD" id="cd17242">
    <property type="entry name" value="MobM_relaxase"/>
    <property type="match status" value="1"/>
</dbReference>
<geneLocation type="plasmid" evidence="1">
    <name>pRGFK1317</name>
</geneLocation>
<organism evidence="1">
    <name type="scientific">uncultured prokaryote</name>
    <dbReference type="NCBI Taxonomy" id="198431"/>
    <lineage>
        <taxon>unclassified sequences</taxon>
        <taxon>environmental samples</taxon>
    </lineage>
</organism>
<dbReference type="GO" id="GO:0006310">
    <property type="term" value="P:DNA recombination"/>
    <property type="evidence" value="ECO:0007669"/>
    <property type="project" value="InterPro"/>
</dbReference>
<name>A0A0H5Q628_9ZZZZ</name>
<evidence type="ECO:0008006" key="2">
    <source>
        <dbReference type="Google" id="ProtNLM"/>
    </source>
</evidence>
<dbReference type="EMBL" id="LN853883">
    <property type="protein sequence ID" value="CRY96869.1"/>
    <property type="molecule type" value="Genomic_DNA"/>
</dbReference>
<sequence>MAYAIMRAKKLATLGGVAASLQHNFRERETANADAARTPLNEDLRARSTDEAMGRLRELLPEKRRKDAVLMVEYVMTASPEWWKSASQAQQQAFFERSMQWLADKYGAHNVTVATIQHDEKSPHLSAFVVPLTSDGRLSAKEFIGNRDRMRADQTSFAEAVRDLGLVRGIEGSKATHQRVQQHYGQLERAPVPPAQLRPEHLTPKVLEKGFLRSTIESPEMVAKRVSSLVERHYRPALEQASVAAQETRRAREMAQTAHAKGEAQKTAQKALDAANRKFVDLMQLIARGGSAFEVVQKQARQVMDKVIERGRGRSR</sequence>
<dbReference type="NCBIfam" id="NF041497">
    <property type="entry name" value="MobV"/>
    <property type="match status" value="1"/>
</dbReference>
<reference evidence="1" key="1">
    <citation type="submission" date="2015-06" db="EMBL/GenBank/DDBJ databases">
        <authorList>
            <person name="Joergensen T."/>
        </authorList>
    </citation>
    <scope>NUCLEOTIDE SEQUENCE</scope>
    <source>
        <plasmid evidence="1">pRGFK1317</plasmid>
    </source>
</reference>
<proteinExistence type="predicted"/>
<dbReference type="GO" id="GO:0003677">
    <property type="term" value="F:DNA binding"/>
    <property type="evidence" value="ECO:0007669"/>
    <property type="project" value="InterPro"/>
</dbReference>
<dbReference type="InterPro" id="IPR001668">
    <property type="entry name" value="Mob_Pre"/>
</dbReference>
<dbReference type="Pfam" id="PF01076">
    <property type="entry name" value="Mob_Pre"/>
    <property type="match status" value="1"/>
</dbReference>
<accession>A0A0H5Q628</accession>